<evidence type="ECO:0000313" key="2">
    <source>
        <dbReference type="Proteomes" id="UP000214588"/>
    </source>
</evidence>
<gene>
    <name evidence="1" type="ORF">CDO51_02055</name>
</gene>
<dbReference type="Pfam" id="PF03956">
    <property type="entry name" value="Lys_export"/>
    <property type="match status" value="1"/>
</dbReference>
<keyword evidence="2" id="KW-1185">Reference proteome</keyword>
<proteinExistence type="predicted"/>
<organism evidence="1 2">
    <name type="scientific">Natranaerobius trueperi</name>
    <dbReference type="NCBI Taxonomy" id="759412"/>
    <lineage>
        <taxon>Bacteria</taxon>
        <taxon>Bacillati</taxon>
        <taxon>Bacillota</taxon>
        <taxon>Clostridia</taxon>
        <taxon>Natranaerobiales</taxon>
        <taxon>Natranaerobiaceae</taxon>
        <taxon>Natranaerobius</taxon>
    </lineage>
</organism>
<dbReference type="EMBL" id="NIQC01000003">
    <property type="protein sequence ID" value="OWZ84566.1"/>
    <property type="molecule type" value="Genomic_DNA"/>
</dbReference>
<comment type="caution">
    <text evidence="1">The sequence shown here is derived from an EMBL/GenBank/DDBJ whole genome shotgun (WGS) entry which is preliminary data.</text>
</comment>
<accession>A0A226C009</accession>
<dbReference type="OrthoDB" id="371078at2"/>
<dbReference type="Proteomes" id="UP000214588">
    <property type="component" value="Unassembled WGS sequence"/>
</dbReference>
<dbReference type="GO" id="GO:0015661">
    <property type="term" value="F:L-lysine efflux transmembrane transporter activity"/>
    <property type="evidence" value="ECO:0007669"/>
    <property type="project" value="InterPro"/>
</dbReference>
<name>A0A226C009_9FIRM</name>
<protein>
    <submittedName>
        <fullName evidence="1">Uncharacterized protein</fullName>
    </submittedName>
</protein>
<evidence type="ECO:0000313" key="1">
    <source>
        <dbReference type="EMBL" id="OWZ84566.1"/>
    </source>
</evidence>
<dbReference type="InterPro" id="IPR005642">
    <property type="entry name" value="LysO"/>
</dbReference>
<reference evidence="1 2" key="1">
    <citation type="submission" date="2017-06" db="EMBL/GenBank/DDBJ databases">
        <title>Draft Genome Sequence of Natranaerobius trueperi halophilic, alkalithermophilic bacteria from soda lakes.</title>
        <authorList>
            <person name="Zhao B."/>
        </authorList>
    </citation>
    <scope>NUCLEOTIDE SEQUENCE [LARGE SCALE GENOMIC DNA]</scope>
    <source>
        <strain evidence="1 2">DSM 18760</strain>
    </source>
</reference>
<sequence length="77" mass="8779">MAFLINVFREVIAIICIPFVAKHLGGIASLALGGATTMDITIQLFLKELRNILFQLFFYWSNSFYSSPFFSKLFHKA</sequence>
<dbReference type="AlphaFoldDB" id="A0A226C009"/>